<evidence type="ECO:0000259" key="11">
    <source>
        <dbReference type="Pfam" id="PF01467"/>
    </source>
</evidence>
<evidence type="ECO:0000256" key="7">
    <source>
        <dbReference type="ARBA" id="ARBA00022840"/>
    </source>
</evidence>
<dbReference type="HAMAP" id="MF_00244">
    <property type="entry name" value="NaMN_adenylyltr"/>
    <property type="match status" value="1"/>
</dbReference>
<dbReference type="OrthoDB" id="5295945at2"/>
<dbReference type="RefSeq" id="WP_103896214.1">
    <property type="nucleotide sequence ID" value="NZ_FNUK01000015.1"/>
</dbReference>
<dbReference type="PANTHER" id="PTHR39321:SF3">
    <property type="entry name" value="PHOSPHOPANTETHEINE ADENYLYLTRANSFERASE"/>
    <property type="match status" value="1"/>
</dbReference>
<dbReference type="NCBIfam" id="TIGR00482">
    <property type="entry name" value="nicotinate (nicotinamide) nucleotide adenylyltransferase"/>
    <property type="match status" value="1"/>
</dbReference>
<keyword evidence="5 10" id="KW-0548">Nucleotidyltransferase</keyword>
<dbReference type="InterPro" id="IPR004821">
    <property type="entry name" value="Cyt_trans-like"/>
</dbReference>
<dbReference type="GO" id="GO:0004515">
    <property type="term" value="F:nicotinate-nucleotide adenylyltransferase activity"/>
    <property type="evidence" value="ECO:0007669"/>
    <property type="project" value="UniProtKB-UniRule"/>
</dbReference>
<comment type="catalytic activity">
    <reaction evidence="9 10">
        <text>nicotinate beta-D-ribonucleotide + ATP + H(+) = deamido-NAD(+) + diphosphate</text>
        <dbReference type="Rhea" id="RHEA:22860"/>
        <dbReference type="ChEBI" id="CHEBI:15378"/>
        <dbReference type="ChEBI" id="CHEBI:30616"/>
        <dbReference type="ChEBI" id="CHEBI:33019"/>
        <dbReference type="ChEBI" id="CHEBI:57502"/>
        <dbReference type="ChEBI" id="CHEBI:58437"/>
        <dbReference type="EC" id="2.7.7.18"/>
    </reaction>
</comment>
<gene>
    <name evidence="10" type="primary">nadD</name>
    <name evidence="12" type="ORF">SAMN05660865_01262</name>
</gene>
<dbReference type="NCBIfam" id="NF000840">
    <property type="entry name" value="PRK00071.1-3"/>
    <property type="match status" value="1"/>
</dbReference>
<evidence type="ECO:0000256" key="3">
    <source>
        <dbReference type="ARBA" id="ARBA00022642"/>
    </source>
</evidence>
<dbReference type="EMBL" id="FNUK01000015">
    <property type="protein sequence ID" value="SEF89316.1"/>
    <property type="molecule type" value="Genomic_DNA"/>
</dbReference>
<feature type="domain" description="Cytidyltransferase-like" evidence="11">
    <location>
        <begin position="5"/>
        <end position="171"/>
    </location>
</feature>
<dbReference type="UniPathway" id="UPA00253">
    <property type="reaction ID" value="UER00332"/>
</dbReference>
<dbReference type="InterPro" id="IPR014729">
    <property type="entry name" value="Rossmann-like_a/b/a_fold"/>
</dbReference>
<dbReference type="InterPro" id="IPR005248">
    <property type="entry name" value="NadD/NMNAT"/>
</dbReference>
<comment type="function">
    <text evidence="1 10">Catalyzes the reversible adenylation of nicotinate mononucleotide (NaMN) to nicotinic acid adenine dinucleotide (NaAD).</text>
</comment>
<dbReference type="PANTHER" id="PTHR39321">
    <property type="entry name" value="NICOTINATE-NUCLEOTIDE ADENYLYLTRANSFERASE-RELATED"/>
    <property type="match status" value="1"/>
</dbReference>
<sequence length="200" mass="23413">MNVGIFGGTFNPIHYGHLIVANEVLDNFKLEKIIFIPCGIPPHKREDIAAARLRYEMVKLAIEDNPFFEVIDIEVKKDNYSYTYDTLIELQKIYSVNKFKFIIGLDAFLEIDSWKNVYDVFKMAEFIVVNRDENLENVKKIILEKATKYKGEVKFLRIPNIEISSSEIRKRIRLGKSIRYLLPDKVIDFIQKNKIYKGEG</sequence>
<dbReference type="SUPFAM" id="SSF52374">
    <property type="entry name" value="Nucleotidylyl transferase"/>
    <property type="match status" value="1"/>
</dbReference>
<evidence type="ECO:0000256" key="1">
    <source>
        <dbReference type="ARBA" id="ARBA00002324"/>
    </source>
</evidence>
<evidence type="ECO:0000256" key="5">
    <source>
        <dbReference type="ARBA" id="ARBA00022695"/>
    </source>
</evidence>
<accession>A0A1H5VQM7</accession>
<reference evidence="13" key="1">
    <citation type="submission" date="2016-10" db="EMBL/GenBank/DDBJ databases">
        <authorList>
            <person name="Varghese N."/>
            <person name="Submissions S."/>
        </authorList>
    </citation>
    <scope>NUCLEOTIDE SEQUENCE [LARGE SCALE GENOMIC DNA]</scope>
    <source>
        <strain evidence="13">DSM 5463</strain>
    </source>
</reference>
<protein>
    <recommendedName>
        <fullName evidence="10">Probable nicotinate-nucleotide adenylyltransferase</fullName>
        <ecNumber evidence="10">2.7.7.18</ecNumber>
    </recommendedName>
    <alternativeName>
        <fullName evidence="10">Deamido-NAD(+) diphosphorylase</fullName>
    </alternativeName>
    <alternativeName>
        <fullName evidence="10">Deamido-NAD(+) pyrophosphorylase</fullName>
    </alternativeName>
    <alternativeName>
        <fullName evidence="10">Nicotinate mononucleotide adenylyltransferase</fullName>
        <shortName evidence="10">NaMN adenylyltransferase</shortName>
    </alternativeName>
</protein>
<evidence type="ECO:0000256" key="4">
    <source>
        <dbReference type="ARBA" id="ARBA00022679"/>
    </source>
</evidence>
<dbReference type="Proteomes" id="UP000242850">
    <property type="component" value="Unassembled WGS sequence"/>
</dbReference>
<organism evidence="12 13">
    <name type="scientific">Caloramator fervidus</name>
    <dbReference type="NCBI Taxonomy" id="29344"/>
    <lineage>
        <taxon>Bacteria</taxon>
        <taxon>Bacillati</taxon>
        <taxon>Bacillota</taxon>
        <taxon>Clostridia</taxon>
        <taxon>Eubacteriales</taxon>
        <taxon>Clostridiaceae</taxon>
        <taxon>Caloramator</taxon>
    </lineage>
</organism>
<evidence type="ECO:0000313" key="12">
    <source>
        <dbReference type="EMBL" id="SEF89316.1"/>
    </source>
</evidence>
<dbReference type="NCBIfam" id="TIGR00125">
    <property type="entry name" value="cyt_tran_rel"/>
    <property type="match status" value="1"/>
</dbReference>
<keyword evidence="6 10" id="KW-0547">Nucleotide-binding</keyword>
<keyword evidence="13" id="KW-1185">Reference proteome</keyword>
<keyword evidence="8 10" id="KW-0520">NAD</keyword>
<evidence type="ECO:0000256" key="2">
    <source>
        <dbReference type="ARBA" id="ARBA00005019"/>
    </source>
</evidence>
<dbReference type="Gene3D" id="3.40.50.620">
    <property type="entry name" value="HUPs"/>
    <property type="match status" value="1"/>
</dbReference>
<evidence type="ECO:0000313" key="13">
    <source>
        <dbReference type="Proteomes" id="UP000242850"/>
    </source>
</evidence>
<name>A0A1H5VQM7_9CLOT</name>
<dbReference type="GO" id="GO:0005524">
    <property type="term" value="F:ATP binding"/>
    <property type="evidence" value="ECO:0007669"/>
    <property type="project" value="UniProtKB-KW"/>
</dbReference>
<dbReference type="CDD" id="cd02165">
    <property type="entry name" value="NMNAT"/>
    <property type="match status" value="1"/>
</dbReference>
<keyword evidence="4 10" id="KW-0808">Transferase</keyword>
<evidence type="ECO:0000256" key="10">
    <source>
        <dbReference type="HAMAP-Rule" id="MF_00244"/>
    </source>
</evidence>
<dbReference type="AlphaFoldDB" id="A0A1H5VQM7"/>
<dbReference type="Pfam" id="PF01467">
    <property type="entry name" value="CTP_transf_like"/>
    <property type="match status" value="1"/>
</dbReference>
<keyword evidence="3 10" id="KW-0662">Pyridine nucleotide biosynthesis</keyword>
<dbReference type="EC" id="2.7.7.18" evidence="10"/>
<comment type="similarity">
    <text evidence="10">Belongs to the NadD family.</text>
</comment>
<dbReference type="GO" id="GO:0009435">
    <property type="term" value="P:NAD+ biosynthetic process"/>
    <property type="evidence" value="ECO:0007669"/>
    <property type="project" value="UniProtKB-UniRule"/>
</dbReference>
<proteinExistence type="inferred from homology"/>
<keyword evidence="7 10" id="KW-0067">ATP-binding</keyword>
<evidence type="ECO:0000256" key="6">
    <source>
        <dbReference type="ARBA" id="ARBA00022741"/>
    </source>
</evidence>
<comment type="pathway">
    <text evidence="2 10">Cofactor biosynthesis; NAD(+) biosynthesis; deamido-NAD(+) from nicotinate D-ribonucleotide: step 1/1.</text>
</comment>
<evidence type="ECO:0000256" key="8">
    <source>
        <dbReference type="ARBA" id="ARBA00023027"/>
    </source>
</evidence>
<evidence type="ECO:0000256" key="9">
    <source>
        <dbReference type="ARBA" id="ARBA00048721"/>
    </source>
</evidence>